<dbReference type="PIRSF" id="PIRSF018266">
    <property type="entry name" value="FecR"/>
    <property type="match status" value="1"/>
</dbReference>
<feature type="domain" description="FecR protein" evidence="2">
    <location>
        <begin position="106"/>
        <end position="201"/>
    </location>
</feature>
<dbReference type="InterPro" id="IPR006860">
    <property type="entry name" value="FecR"/>
</dbReference>
<dbReference type="PANTHER" id="PTHR30273">
    <property type="entry name" value="PERIPLASMIC SIGNAL SENSOR AND SIGMA FACTOR ACTIVATOR FECR-RELATED"/>
    <property type="match status" value="1"/>
</dbReference>
<evidence type="ECO:0000259" key="2">
    <source>
        <dbReference type="Pfam" id="PF04773"/>
    </source>
</evidence>
<name>A0A9E8NAN6_9BACT</name>
<dbReference type="Gene3D" id="3.55.50.30">
    <property type="match status" value="1"/>
</dbReference>
<evidence type="ECO:0000259" key="3">
    <source>
        <dbReference type="Pfam" id="PF16344"/>
    </source>
</evidence>
<keyword evidence="1" id="KW-1133">Transmembrane helix</keyword>
<feature type="domain" description="Protein FecR C-terminal" evidence="3">
    <location>
        <begin position="247"/>
        <end position="315"/>
    </location>
</feature>
<dbReference type="InterPro" id="IPR012373">
    <property type="entry name" value="Ferrdict_sens_TM"/>
</dbReference>
<dbReference type="EMBL" id="CP112998">
    <property type="protein sequence ID" value="WAC13120.1"/>
    <property type="molecule type" value="Genomic_DNA"/>
</dbReference>
<protein>
    <submittedName>
        <fullName evidence="4">FecR domain-containing protein</fullName>
    </submittedName>
</protein>
<dbReference type="PANTHER" id="PTHR30273:SF2">
    <property type="entry name" value="PROTEIN FECR"/>
    <property type="match status" value="1"/>
</dbReference>
<keyword evidence="1" id="KW-0472">Membrane</keyword>
<keyword evidence="5" id="KW-1185">Reference proteome</keyword>
<evidence type="ECO:0000313" key="5">
    <source>
        <dbReference type="Proteomes" id="UP001164653"/>
    </source>
</evidence>
<dbReference type="Pfam" id="PF16344">
    <property type="entry name" value="FecR_C"/>
    <property type="match status" value="1"/>
</dbReference>
<accession>A0A9E8NAN6</accession>
<sequence length="320" mass="36359">MNEQEVIASLVKRYVSNLAGRKELEVFFYMLGEGKLDEELERYMDREMVRCLKDQKPGAAQVVERNGFRVWKMAASVIVVLGAGLLAYLYYNQNRLDTGEVQYTYIHTRGMEVKKIKLADGSEIWLNEVSSLKYPKQFEKSKRELFLLDGEAYFKVKRDENRPFVVHAGGTVTKVLGTEFNVRSYRYLPAVRVTVTKGKVRVAKDGKETSGAVLLLPNQRASFDRGDGLIVEHQVNTGNAVAWKQGRLVFDNEMLQDVAAALSFRYGVQIEIEGNDTKSVRLSAEFESTDSLIDVMEAISLANNLEYTSQHTRIHLKPKK</sequence>
<dbReference type="Proteomes" id="UP001164653">
    <property type="component" value="Chromosome"/>
</dbReference>
<keyword evidence="1" id="KW-0812">Transmembrane</keyword>
<dbReference type="InterPro" id="IPR032508">
    <property type="entry name" value="FecR_C"/>
</dbReference>
<reference evidence="4" key="1">
    <citation type="submission" date="2022-11" db="EMBL/GenBank/DDBJ databases">
        <title>Dyadobacter pollutisoli sp. nov., isolated from plastic dumped soil.</title>
        <authorList>
            <person name="Kim J.M."/>
            <person name="Kim K.R."/>
            <person name="Lee J.K."/>
            <person name="Hao L."/>
            <person name="Jeon C.O."/>
        </authorList>
    </citation>
    <scope>NUCLEOTIDE SEQUENCE</scope>
    <source>
        <strain evidence="4">U1</strain>
    </source>
</reference>
<dbReference type="Gene3D" id="2.60.120.1440">
    <property type="match status" value="1"/>
</dbReference>
<proteinExistence type="predicted"/>
<gene>
    <name evidence="4" type="ORF">ON006_03980</name>
</gene>
<dbReference type="GO" id="GO:0016989">
    <property type="term" value="F:sigma factor antagonist activity"/>
    <property type="evidence" value="ECO:0007669"/>
    <property type="project" value="TreeGrafter"/>
</dbReference>
<evidence type="ECO:0000313" key="4">
    <source>
        <dbReference type="EMBL" id="WAC13120.1"/>
    </source>
</evidence>
<organism evidence="4 5">
    <name type="scientific">Dyadobacter pollutisoli</name>
    <dbReference type="NCBI Taxonomy" id="2910158"/>
    <lineage>
        <taxon>Bacteria</taxon>
        <taxon>Pseudomonadati</taxon>
        <taxon>Bacteroidota</taxon>
        <taxon>Cytophagia</taxon>
        <taxon>Cytophagales</taxon>
        <taxon>Spirosomataceae</taxon>
        <taxon>Dyadobacter</taxon>
    </lineage>
</organism>
<dbReference type="AlphaFoldDB" id="A0A9E8NAN6"/>
<dbReference type="RefSeq" id="WP_244824010.1">
    <property type="nucleotide sequence ID" value="NZ_CP112998.1"/>
</dbReference>
<feature type="transmembrane region" description="Helical" evidence="1">
    <location>
        <begin position="70"/>
        <end position="91"/>
    </location>
</feature>
<evidence type="ECO:0000256" key="1">
    <source>
        <dbReference type="SAM" id="Phobius"/>
    </source>
</evidence>
<dbReference type="Pfam" id="PF04773">
    <property type="entry name" value="FecR"/>
    <property type="match status" value="1"/>
</dbReference>
<dbReference type="KEGG" id="dpf:ON006_03980"/>